<dbReference type="Proteomes" id="UP000050509">
    <property type="component" value="Unassembled WGS sequence"/>
</dbReference>
<feature type="domain" description="HTH arsR-type" evidence="1">
    <location>
        <begin position="10"/>
        <end position="55"/>
    </location>
</feature>
<evidence type="ECO:0000259" key="1">
    <source>
        <dbReference type="Pfam" id="PF01022"/>
    </source>
</evidence>
<reference evidence="2 3" key="1">
    <citation type="submission" date="2015-09" db="EMBL/GenBank/DDBJ databases">
        <title>Draft genome sequence of Kouleothrix aurantiaca JCM 19913.</title>
        <authorList>
            <person name="Hemp J."/>
        </authorList>
    </citation>
    <scope>NUCLEOTIDE SEQUENCE [LARGE SCALE GENOMIC DNA]</scope>
    <source>
        <strain evidence="2 3">COM-B</strain>
    </source>
</reference>
<evidence type="ECO:0000313" key="3">
    <source>
        <dbReference type="Proteomes" id="UP000050509"/>
    </source>
</evidence>
<dbReference type="Gene3D" id="1.10.10.10">
    <property type="entry name" value="Winged helix-like DNA-binding domain superfamily/Winged helix DNA-binding domain"/>
    <property type="match status" value="1"/>
</dbReference>
<dbReference type="InterPro" id="IPR036388">
    <property type="entry name" value="WH-like_DNA-bd_sf"/>
</dbReference>
<dbReference type="InterPro" id="IPR011991">
    <property type="entry name" value="ArsR-like_HTH"/>
</dbReference>
<name>A0A0P9DFE5_9CHLR</name>
<sequence length="211" mass="23461">MALEHWEQGETRAEILQLLRRNGQMAAAELSEALNIGAVGVRQHLARLDRDGLVHTAGVRRGVGRPSHLYALTAQAETLFPKHYDRMLLDALAFVEQQGGAPALDQLFAARRLQLFEQLAPRLAGKPRSAQVAELAAALTDQGYMCEFRQLADGSFELTEHNCPVDCVARDYPQACEHELKLYEEVLHAPVTREEVITQGATCCRYRIAAE</sequence>
<dbReference type="Pfam" id="PF01022">
    <property type="entry name" value="HTH_5"/>
    <property type="match status" value="1"/>
</dbReference>
<dbReference type="CDD" id="cd00090">
    <property type="entry name" value="HTH_ARSR"/>
    <property type="match status" value="1"/>
</dbReference>
<dbReference type="EMBL" id="LJCR01000736">
    <property type="protein sequence ID" value="KPV51891.1"/>
    <property type="molecule type" value="Genomic_DNA"/>
</dbReference>
<organism evidence="2 3">
    <name type="scientific">Kouleothrix aurantiaca</name>
    <dbReference type="NCBI Taxonomy" id="186479"/>
    <lineage>
        <taxon>Bacteria</taxon>
        <taxon>Bacillati</taxon>
        <taxon>Chloroflexota</taxon>
        <taxon>Chloroflexia</taxon>
        <taxon>Chloroflexales</taxon>
        <taxon>Roseiflexineae</taxon>
        <taxon>Roseiflexaceae</taxon>
        <taxon>Kouleothrix</taxon>
    </lineage>
</organism>
<accession>A0A0P9DFE5</accession>
<evidence type="ECO:0000313" key="2">
    <source>
        <dbReference type="EMBL" id="KPV51891.1"/>
    </source>
</evidence>
<dbReference type="GO" id="GO:0003700">
    <property type="term" value="F:DNA-binding transcription factor activity"/>
    <property type="evidence" value="ECO:0007669"/>
    <property type="project" value="InterPro"/>
</dbReference>
<keyword evidence="3" id="KW-1185">Reference proteome</keyword>
<dbReference type="AlphaFoldDB" id="A0A0P9DFE5"/>
<dbReference type="InterPro" id="IPR036390">
    <property type="entry name" value="WH_DNA-bd_sf"/>
</dbReference>
<protein>
    <submittedName>
        <fullName evidence="2">Transcriptional regulator</fullName>
    </submittedName>
</protein>
<proteinExistence type="predicted"/>
<dbReference type="InterPro" id="IPR001845">
    <property type="entry name" value="HTH_ArsR_DNA-bd_dom"/>
</dbReference>
<gene>
    <name evidence="2" type="ORF">SE17_18680</name>
</gene>
<comment type="caution">
    <text evidence="2">The sequence shown here is derived from an EMBL/GenBank/DDBJ whole genome shotgun (WGS) entry which is preliminary data.</text>
</comment>
<dbReference type="SUPFAM" id="SSF46785">
    <property type="entry name" value="Winged helix' DNA-binding domain"/>
    <property type="match status" value="1"/>
</dbReference>